<feature type="region of interest" description="Disordered" evidence="1">
    <location>
        <begin position="295"/>
        <end position="349"/>
    </location>
</feature>
<proteinExistence type="predicted"/>
<evidence type="ECO:0000313" key="3">
    <source>
        <dbReference type="EMBL" id="OJD20009.1"/>
    </source>
</evidence>
<protein>
    <recommendedName>
        <fullName evidence="2">USP domain-containing protein</fullName>
    </recommendedName>
</protein>
<gene>
    <name evidence="3" type="ORF">AJ78_00025</name>
</gene>
<accession>A0A1J9PUC6</accession>
<dbReference type="Proteomes" id="UP000182235">
    <property type="component" value="Unassembled WGS sequence"/>
</dbReference>
<dbReference type="Pfam" id="PF00443">
    <property type="entry name" value="UCH"/>
    <property type="match status" value="1"/>
</dbReference>
<dbReference type="InterPro" id="IPR001394">
    <property type="entry name" value="Peptidase_C19_UCH"/>
</dbReference>
<organism evidence="3 4">
    <name type="scientific">Emergomyces pasteurianus Ep9510</name>
    <dbReference type="NCBI Taxonomy" id="1447872"/>
    <lineage>
        <taxon>Eukaryota</taxon>
        <taxon>Fungi</taxon>
        <taxon>Dikarya</taxon>
        <taxon>Ascomycota</taxon>
        <taxon>Pezizomycotina</taxon>
        <taxon>Eurotiomycetes</taxon>
        <taxon>Eurotiomycetidae</taxon>
        <taxon>Onygenales</taxon>
        <taxon>Ajellomycetaceae</taxon>
        <taxon>Emergomyces</taxon>
    </lineage>
</organism>
<dbReference type="PANTHER" id="PTHR21646:SF46">
    <property type="entry name" value="UBIQUITIN CARBOXYL-TERMINAL HYDROLASE"/>
    <property type="match status" value="1"/>
</dbReference>
<dbReference type="EMBL" id="LGRN01000001">
    <property type="protein sequence ID" value="OJD20009.1"/>
    <property type="molecule type" value="Genomic_DNA"/>
</dbReference>
<keyword evidence="4" id="KW-1185">Reference proteome</keyword>
<feature type="region of interest" description="Disordered" evidence="1">
    <location>
        <begin position="378"/>
        <end position="421"/>
    </location>
</feature>
<dbReference type="OrthoDB" id="289038at2759"/>
<dbReference type="SUPFAM" id="SSF54001">
    <property type="entry name" value="Cysteine proteinases"/>
    <property type="match status" value="1"/>
</dbReference>
<dbReference type="Gene3D" id="3.90.70.10">
    <property type="entry name" value="Cysteine proteinases"/>
    <property type="match status" value="2"/>
</dbReference>
<feature type="compositionally biased region" description="Polar residues" evidence="1">
    <location>
        <begin position="295"/>
        <end position="314"/>
    </location>
</feature>
<dbReference type="InterPro" id="IPR050185">
    <property type="entry name" value="Ub_carboxyl-term_hydrolase"/>
</dbReference>
<dbReference type="InterPro" id="IPR038765">
    <property type="entry name" value="Papain-like_cys_pep_sf"/>
</dbReference>
<evidence type="ECO:0000313" key="4">
    <source>
        <dbReference type="Proteomes" id="UP000182235"/>
    </source>
</evidence>
<evidence type="ECO:0000256" key="1">
    <source>
        <dbReference type="SAM" id="MobiDB-lite"/>
    </source>
</evidence>
<name>A0A1J9PUC6_9EURO</name>
<dbReference type="GO" id="GO:0004843">
    <property type="term" value="F:cysteine-type deubiquitinase activity"/>
    <property type="evidence" value="ECO:0007669"/>
    <property type="project" value="InterPro"/>
</dbReference>
<dbReference type="GO" id="GO:0016579">
    <property type="term" value="P:protein deubiquitination"/>
    <property type="evidence" value="ECO:0007669"/>
    <property type="project" value="InterPro"/>
</dbReference>
<reference evidence="3 4" key="1">
    <citation type="submission" date="2015-07" db="EMBL/GenBank/DDBJ databases">
        <title>Emmonsia species relationships and genome sequence.</title>
        <authorList>
            <consortium name="The Broad Institute Genomics Platform"/>
            <person name="Cuomo C.A."/>
            <person name="Munoz J.F."/>
            <person name="Imamovic A."/>
            <person name="Priest M.E."/>
            <person name="Young S."/>
            <person name="Clay O.K."/>
            <person name="McEwen J.G."/>
        </authorList>
    </citation>
    <scope>NUCLEOTIDE SEQUENCE [LARGE SCALE GENOMIC DNA]</scope>
    <source>
        <strain evidence="3 4">UAMH 9510</strain>
    </source>
</reference>
<evidence type="ECO:0000259" key="2">
    <source>
        <dbReference type="PROSITE" id="PS50235"/>
    </source>
</evidence>
<dbReference type="PROSITE" id="PS50235">
    <property type="entry name" value="USP_3"/>
    <property type="match status" value="1"/>
</dbReference>
<dbReference type="PANTHER" id="PTHR21646">
    <property type="entry name" value="UBIQUITIN CARBOXYL-TERMINAL HYDROLASE"/>
    <property type="match status" value="1"/>
</dbReference>
<comment type="caution">
    <text evidence="3">The sequence shown here is derived from an EMBL/GenBank/DDBJ whole genome shotgun (WGS) entry which is preliminary data.</text>
</comment>
<dbReference type="STRING" id="1447872.A0A1J9PUC6"/>
<feature type="domain" description="USP" evidence="2">
    <location>
        <begin position="36"/>
        <end position="290"/>
    </location>
</feature>
<dbReference type="AlphaFoldDB" id="A0A1J9PUC6"/>
<sequence length="421" mass="47264">MSLRGKAPEQAGGFGQRANVAESGEWSQCYVRSLPKGLVNENRTVCYRNSVLTSLMHSPVLVKWLDRHSLICRLKIEFGCLACHLAAFADTYWSANTSQSSEKLLLNLWDVIKSNIQLNGSEWHLNQQDPSGFLTSLLQIFTREKSLADVFWISLGIRRTCPKCGAVNSEGETSCMLYALPPTLEDQTRGIEESIASRWKRPEILIVQIKRFKRINAKLVKVFAKLPFGDSLDLTPHYDAPGCSTEETPQYRLFLGQWVEINNEKVTEIDFEQVAHGRYETPYLLFYSRWPSKPQSASSDSGPKSHSSTQNMKTGETETEDPTKTGTGDAEHSHSSVYEIVKSPPSPANEPITARIMIHIATADMKLDGVFQGQVQRSYKRRATAKEPEAHFSRAKTPRQSDCDSQEASNPDENTTGERKT</sequence>
<dbReference type="InterPro" id="IPR028889">
    <property type="entry name" value="USP"/>
</dbReference>